<comment type="caution">
    <text evidence="1">The sequence shown here is derived from an EMBL/GenBank/DDBJ whole genome shotgun (WGS) entry which is preliminary data.</text>
</comment>
<dbReference type="EMBL" id="AKWM02000016">
    <property type="protein sequence ID" value="EKS01434.1"/>
    <property type="molecule type" value="Genomic_DNA"/>
</dbReference>
<sequence>MRPNIFSYILFILKAKNSGMEPKLSPFTEKDWILSQQTSWH</sequence>
<gene>
    <name evidence="1" type="ORF">LEP1GSC125_0401</name>
</gene>
<reference evidence="1 2" key="1">
    <citation type="journal article" date="2014" name="Int. J. Syst. Evol. Microbiol.">
        <title>Leptospira mayottensis sp. nov., a pathogenic species of the genus Leptospira isolated from humans.</title>
        <authorList>
            <person name="Bourhy P."/>
            <person name="Collet L."/>
            <person name="Brisse S."/>
            <person name="Picardeau M."/>
        </authorList>
    </citation>
    <scope>NUCLEOTIDE SEQUENCE [LARGE SCALE GENOMIC DNA]</scope>
    <source>
        <strain evidence="1 2">200901122</strain>
    </source>
</reference>
<evidence type="ECO:0000313" key="2">
    <source>
        <dbReference type="Proteomes" id="UP000001343"/>
    </source>
</evidence>
<name>A0AA87MPP0_9LEPT</name>
<dbReference type="Proteomes" id="UP000001343">
    <property type="component" value="Unassembled WGS sequence"/>
</dbReference>
<organism evidence="1 2">
    <name type="scientific">Leptospira mayottensis 200901122</name>
    <dbReference type="NCBI Taxonomy" id="1193010"/>
    <lineage>
        <taxon>Bacteria</taxon>
        <taxon>Pseudomonadati</taxon>
        <taxon>Spirochaetota</taxon>
        <taxon>Spirochaetia</taxon>
        <taxon>Leptospirales</taxon>
        <taxon>Leptospiraceae</taxon>
        <taxon>Leptospira</taxon>
    </lineage>
</organism>
<protein>
    <submittedName>
        <fullName evidence="1">Uncharacterized protein</fullName>
    </submittedName>
</protein>
<accession>A0AA87MPP0</accession>
<dbReference type="AlphaFoldDB" id="A0AA87MPP0"/>
<evidence type="ECO:0000313" key="1">
    <source>
        <dbReference type="EMBL" id="EKS01434.1"/>
    </source>
</evidence>
<proteinExistence type="predicted"/>